<dbReference type="STRING" id="1805146.AUJ27_01570"/>
<organism evidence="1 2">
    <name type="scientific">Candidatus Falkowbacteria bacterium CG1_02_37_44</name>
    <dbReference type="NCBI Taxonomy" id="1805146"/>
    <lineage>
        <taxon>Bacteria</taxon>
        <taxon>Candidatus Falkowiibacteriota</taxon>
    </lineage>
</organism>
<comment type="caution">
    <text evidence="1">The sequence shown here is derived from an EMBL/GenBank/DDBJ whole genome shotgun (WGS) entry which is preliminary data.</text>
</comment>
<evidence type="ECO:0000313" key="1">
    <source>
        <dbReference type="EMBL" id="OIO07908.1"/>
    </source>
</evidence>
<dbReference type="Proteomes" id="UP000183192">
    <property type="component" value="Unassembled WGS sequence"/>
</dbReference>
<evidence type="ECO:0000313" key="2">
    <source>
        <dbReference type="Proteomes" id="UP000183192"/>
    </source>
</evidence>
<sequence>MIGLVNADQVIHAAVQQKLEISAREQVKVLENLLQDKTKNVNMLWEDIQNEKRKRNEDTMIALAGLGLYRAIKSHWWGRKKRVADILLTFERQIEFWDKSYETYEK</sequence>
<reference evidence="1 2" key="1">
    <citation type="journal article" date="2016" name="Environ. Microbiol.">
        <title>Genomic resolution of a cold subsurface aquifer community provides metabolic insights for novel microbes adapted to high CO concentrations.</title>
        <authorList>
            <person name="Probst A.J."/>
            <person name="Castelle C.J."/>
            <person name="Singh A."/>
            <person name="Brown C.T."/>
            <person name="Anantharaman K."/>
            <person name="Sharon I."/>
            <person name="Hug L.A."/>
            <person name="Burstein D."/>
            <person name="Emerson J.B."/>
            <person name="Thomas B.C."/>
            <person name="Banfield J.F."/>
        </authorList>
    </citation>
    <scope>NUCLEOTIDE SEQUENCE [LARGE SCALE GENOMIC DNA]</scope>
    <source>
        <strain evidence="1">CG1_02_37_44</strain>
    </source>
</reference>
<proteinExistence type="predicted"/>
<name>A0A1J4T705_9BACT</name>
<gene>
    <name evidence="1" type="ORF">AUJ27_01570</name>
</gene>
<protein>
    <submittedName>
        <fullName evidence="1">Uncharacterized protein</fullName>
    </submittedName>
</protein>
<accession>A0A1J4T705</accession>
<dbReference type="EMBL" id="MNUU01000029">
    <property type="protein sequence ID" value="OIO07908.1"/>
    <property type="molecule type" value="Genomic_DNA"/>
</dbReference>
<dbReference type="AlphaFoldDB" id="A0A1J4T705"/>